<dbReference type="Pfam" id="PF03781">
    <property type="entry name" value="FGE-sulfatase"/>
    <property type="match status" value="1"/>
</dbReference>
<dbReference type="PANTHER" id="PTHR23150">
    <property type="entry name" value="SULFATASE MODIFYING FACTOR 1, 2"/>
    <property type="match status" value="1"/>
</dbReference>
<dbReference type="EMBL" id="JAEQNC010000009">
    <property type="protein sequence ID" value="MBL0373694.1"/>
    <property type="molecule type" value="Genomic_DNA"/>
</dbReference>
<dbReference type="RefSeq" id="WP_201660617.1">
    <property type="nucleotide sequence ID" value="NZ_JAEQNC010000009.1"/>
</dbReference>
<dbReference type="AlphaFoldDB" id="A0A936YNA2"/>
<accession>A0A936YNA2</accession>
<keyword evidence="3" id="KW-1185">Reference proteome</keyword>
<dbReference type="InterPro" id="IPR042095">
    <property type="entry name" value="SUMF_sf"/>
</dbReference>
<dbReference type="Gene3D" id="3.90.1580.10">
    <property type="entry name" value="paralog of FGE (formylglycine-generating enzyme)"/>
    <property type="match status" value="1"/>
</dbReference>
<feature type="domain" description="Sulfatase-modifying factor enzyme-like" evidence="1">
    <location>
        <begin position="1"/>
        <end position="229"/>
    </location>
</feature>
<gene>
    <name evidence="2" type="ORF">JJB09_16850</name>
</gene>
<dbReference type="PANTHER" id="PTHR23150:SF35">
    <property type="entry name" value="BLL6746 PROTEIN"/>
    <property type="match status" value="1"/>
</dbReference>
<dbReference type="InterPro" id="IPR016187">
    <property type="entry name" value="CTDL_fold"/>
</dbReference>
<dbReference type="GO" id="GO:0120147">
    <property type="term" value="F:formylglycine-generating oxidase activity"/>
    <property type="evidence" value="ECO:0007669"/>
    <property type="project" value="TreeGrafter"/>
</dbReference>
<comment type="caution">
    <text evidence="2">The sequence shown here is derived from an EMBL/GenBank/DDBJ whole genome shotgun (WGS) entry which is preliminary data.</text>
</comment>
<evidence type="ECO:0000313" key="3">
    <source>
        <dbReference type="Proteomes" id="UP000633219"/>
    </source>
</evidence>
<dbReference type="SUPFAM" id="SSF56436">
    <property type="entry name" value="C-type lectin-like"/>
    <property type="match status" value="1"/>
</dbReference>
<evidence type="ECO:0000259" key="1">
    <source>
        <dbReference type="Pfam" id="PF03781"/>
    </source>
</evidence>
<organism evidence="2 3">
    <name type="scientific">Rhizobium setariae</name>
    <dbReference type="NCBI Taxonomy" id="2801340"/>
    <lineage>
        <taxon>Bacteria</taxon>
        <taxon>Pseudomonadati</taxon>
        <taxon>Pseudomonadota</taxon>
        <taxon>Alphaproteobacteria</taxon>
        <taxon>Hyphomicrobiales</taxon>
        <taxon>Rhizobiaceae</taxon>
        <taxon>Rhizobium/Agrobacterium group</taxon>
        <taxon>Rhizobium</taxon>
    </lineage>
</organism>
<reference evidence="2" key="1">
    <citation type="submission" date="2021-01" db="EMBL/GenBank/DDBJ databases">
        <title>Rhizobium sp. strain KVB221 16S ribosomal RNA gene Genome sequencing and assembly.</title>
        <authorList>
            <person name="Kang M."/>
        </authorList>
    </citation>
    <scope>NUCLEOTIDE SEQUENCE</scope>
    <source>
        <strain evidence="2">KVB221</strain>
    </source>
</reference>
<dbReference type="InterPro" id="IPR051043">
    <property type="entry name" value="Sulfatase_Mod_Factor_Kinase"/>
</dbReference>
<dbReference type="InterPro" id="IPR005532">
    <property type="entry name" value="SUMF_dom"/>
</dbReference>
<name>A0A936YNA2_9HYPH</name>
<evidence type="ECO:0000313" key="2">
    <source>
        <dbReference type="EMBL" id="MBL0373694.1"/>
    </source>
</evidence>
<protein>
    <submittedName>
        <fullName evidence="2">SUMF1/EgtB/PvdO family nonheme iron enzyme</fullName>
    </submittedName>
</protein>
<dbReference type="Proteomes" id="UP000633219">
    <property type="component" value="Unassembled WGS sequence"/>
</dbReference>
<sequence length="235" mass="26223">MIIVPAGKFEMGGDRDDWAAPDERGNRIIDISSFSVSQTEVTASQYDACVRARACRAPLFKAENDDYPVTGVAWRDAQSYAAWLSAQTGHRYRLLSEAEWERIARAGTQSRYWWGNNLDPAFGNFGDEYCCRGAAQGLDIFESIAPVRRFKPTPEGFHDLYGNVWEWVQDCYGNYGHAPQDGSAQDPADCRVRVVRGGSYFLPSGFARASARYRLTPGARRPDVGFRVAMDLGTP</sequence>
<proteinExistence type="predicted"/>